<keyword evidence="3" id="KW-1185">Reference proteome</keyword>
<gene>
    <name evidence="2" type="ORF">BZ3500_MVSOF-1268-A1-R1_CHR2-1G04323</name>
</gene>
<feature type="region of interest" description="Disordered" evidence="1">
    <location>
        <begin position="111"/>
        <end position="187"/>
    </location>
</feature>
<protein>
    <submittedName>
        <fullName evidence="2">BZ3500_MvSof-1268-A1-R1_Chr2-1g04323 protein</fullName>
    </submittedName>
</protein>
<feature type="compositionally biased region" description="Basic and acidic residues" evidence="1">
    <location>
        <begin position="170"/>
        <end position="187"/>
    </location>
</feature>
<dbReference type="GO" id="GO:0000307">
    <property type="term" value="C:cyclin-dependent protein kinase holoenzyme complex"/>
    <property type="evidence" value="ECO:0007669"/>
    <property type="project" value="TreeGrafter"/>
</dbReference>
<reference evidence="3" key="1">
    <citation type="submission" date="2016-10" db="EMBL/GenBank/DDBJ databases">
        <authorList>
            <person name="Jeantristanb JTB J.-T."/>
            <person name="Ricardo R."/>
        </authorList>
    </citation>
    <scope>NUCLEOTIDE SEQUENCE [LARGE SCALE GENOMIC DNA]</scope>
</reference>
<dbReference type="CDD" id="cd20557">
    <property type="entry name" value="CYCLIN_ScPCL1-like"/>
    <property type="match status" value="1"/>
</dbReference>
<feature type="compositionally biased region" description="Basic and acidic residues" evidence="1">
    <location>
        <begin position="126"/>
        <end position="144"/>
    </location>
</feature>
<evidence type="ECO:0000313" key="3">
    <source>
        <dbReference type="Proteomes" id="UP000249723"/>
    </source>
</evidence>
<dbReference type="PANTHER" id="PTHR15615:SF27">
    <property type="entry name" value="PHO85 CYCLIN CLG1"/>
    <property type="match status" value="1"/>
</dbReference>
<dbReference type="GO" id="GO:0019901">
    <property type="term" value="F:protein kinase binding"/>
    <property type="evidence" value="ECO:0007669"/>
    <property type="project" value="InterPro"/>
</dbReference>
<evidence type="ECO:0000256" key="1">
    <source>
        <dbReference type="SAM" id="MobiDB-lite"/>
    </source>
</evidence>
<dbReference type="Pfam" id="PF08613">
    <property type="entry name" value="Cyclin"/>
    <property type="match status" value="1"/>
</dbReference>
<name>A0A2X0KDJ4_9BASI</name>
<evidence type="ECO:0000313" key="2">
    <source>
        <dbReference type="EMBL" id="SCZ88306.1"/>
    </source>
</evidence>
<dbReference type="AlphaFoldDB" id="A0A2X0KDJ4"/>
<dbReference type="EMBL" id="FMWP01000012">
    <property type="protein sequence ID" value="SCZ88306.1"/>
    <property type="molecule type" value="Genomic_DNA"/>
</dbReference>
<feature type="compositionally biased region" description="Polar residues" evidence="1">
    <location>
        <begin position="146"/>
        <end position="162"/>
    </location>
</feature>
<dbReference type="OrthoDB" id="244495at2759"/>
<feature type="compositionally biased region" description="Polar residues" evidence="1">
    <location>
        <begin position="355"/>
        <end position="364"/>
    </location>
</feature>
<dbReference type="GO" id="GO:0005634">
    <property type="term" value="C:nucleus"/>
    <property type="evidence" value="ECO:0007669"/>
    <property type="project" value="TreeGrafter"/>
</dbReference>
<dbReference type="PANTHER" id="PTHR15615">
    <property type="match status" value="1"/>
</dbReference>
<dbReference type="Gene3D" id="1.10.472.10">
    <property type="entry name" value="Cyclin-like"/>
    <property type="match status" value="1"/>
</dbReference>
<dbReference type="STRING" id="289078.A0A2X0KDJ4"/>
<organism evidence="2 3">
    <name type="scientific">Microbotryum saponariae</name>
    <dbReference type="NCBI Taxonomy" id="289078"/>
    <lineage>
        <taxon>Eukaryota</taxon>
        <taxon>Fungi</taxon>
        <taxon>Dikarya</taxon>
        <taxon>Basidiomycota</taxon>
        <taxon>Pucciniomycotina</taxon>
        <taxon>Microbotryomycetes</taxon>
        <taxon>Microbotryales</taxon>
        <taxon>Microbotryaceae</taxon>
        <taxon>Microbotryum</taxon>
    </lineage>
</organism>
<feature type="region of interest" description="Disordered" evidence="1">
    <location>
        <begin position="348"/>
        <end position="368"/>
    </location>
</feature>
<dbReference type="InterPro" id="IPR013922">
    <property type="entry name" value="Cyclin_PHO80-like"/>
</dbReference>
<sequence length="674" mass="72919">MTSNYFGPPLDGHYHYGSQLAPQVQQTALSNPQHPPCYYHHQPQYPVSMPPANAPIAMPSMGTACVAVPSHAPQQSEWRPLPFNSVSAYFAVPSAAYYPLPPQAHAPSVTHRRHAFAGPSPASHDTWSRKAAEVHRDTRTRWGSHDSLSSVVSQPGSESWVQHTHPAAAARDRWTEQSRQMQAREHPESFVRSIWSREESGESFIPVNGPAAEDAVMDFEEVISVDQHEPIVIPNADPSALIDYDLIVPMSAVPPPPPIEHSAVPLADLAVEMVWDACARGANGSPARASRQIIHQGRSRASLLNDSQDDVALPAARSGSRSFPQTPELFYGAIGDGRAPRKISDLSLDGGYVSDESSPGSSAPGTPENVRLASLGFAYPFVGEQLQTRQSAKMATSSDEDMLHSPVDVIRTNGRRLSNNNRPMPLAFPADPTPAFRQFVRQLLTTTLVAPEDIALALHFVSRIPRSSIIPPAKAEDGAEGCTNALKSAPYKILLGALMLANKTLQDNSYRNETFAAVSGIPLKDVNDLEIHVFGSLGFDASIDGAVWAAWLNEMSRRASLGRGNIGNTVEVDAAIQRLQRAIARGSDTSSTPSSPLVGVPMVLNVAQSLRTADSFKFLPPMATPLMQCRNAALLELDMDASGPCRPAAARRSTWLDRSPTLTVAMPSRHQYVV</sequence>
<accession>A0A2X0KDJ4</accession>
<proteinExistence type="predicted"/>
<dbReference type="GO" id="GO:0016538">
    <property type="term" value="F:cyclin-dependent protein serine/threonine kinase regulator activity"/>
    <property type="evidence" value="ECO:0007669"/>
    <property type="project" value="TreeGrafter"/>
</dbReference>
<dbReference type="Proteomes" id="UP000249723">
    <property type="component" value="Unassembled WGS sequence"/>
</dbReference>